<protein>
    <submittedName>
        <fullName evidence="4">Ankyrin repeat domain-containing protein</fullName>
    </submittedName>
</protein>
<dbReference type="Pfam" id="PF12796">
    <property type="entry name" value="Ank_2"/>
    <property type="match status" value="1"/>
</dbReference>
<keyword evidence="1" id="KW-0677">Repeat</keyword>
<sequence length="526" mass="59187">MTLHEIERSYLDGKELSDINEAYKAVIAEADEDDQIRIWKQVCNFANAEILAYLIEQGWRAAGVEDADGNTLLHFLAQPQHTGYYISEQRVYDCTKMLLEAKVSTLRKNSYGETALQLAANVGYFEMFQAYQEVGGKADFVDRNGNTLLHLLAQSSSHALSSYESAMERLQSYLNTPDFDANNPRHAQKRAELEWYLNVSQARFNQFISFVLMAMEFGADPFIKNNEKETAVDVAIRYKSKAIGAILNGVDLSNQETAPLYFQAGGMNVYQACAKNDLEALNALIKLGENINEAYDKEGDKFNGMTPLSIAMMEHRFEITDLLLKNGADATLRDSKSWHPFRYLYTPHSNVNTNFDQFQNKVFPKILKSYLEAGFDINSFLDDEENTLLTLSAKYADTLMLYNSNTISKVLIEEAIYSKADVNKTNRDGVSALMYLCLADENRGEKNLITLLEQGASTELRDKNGKTALMYAVNNATHSVAKTYCELLSEFGNLLIDAKDNNEKSALDYAADQNNEALVAWLLGKM</sequence>
<dbReference type="PROSITE" id="PS50297">
    <property type="entry name" value="ANK_REP_REGION"/>
    <property type="match status" value="1"/>
</dbReference>
<evidence type="ECO:0000313" key="5">
    <source>
        <dbReference type="Proteomes" id="UP001517247"/>
    </source>
</evidence>
<organism evidence="4 5">
    <name type="scientific">Pedobacter ureilyticus</name>
    <dbReference type="NCBI Taxonomy" id="1393051"/>
    <lineage>
        <taxon>Bacteria</taxon>
        <taxon>Pseudomonadati</taxon>
        <taxon>Bacteroidota</taxon>
        <taxon>Sphingobacteriia</taxon>
        <taxon>Sphingobacteriales</taxon>
        <taxon>Sphingobacteriaceae</taxon>
        <taxon>Pedobacter</taxon>
    </lineage>
</organism>
<dbReference type="PANTHER" id="PTHR24124:SF8">
    <property type="entry name" value="OCA DOMAIN-CONTAINING PROTEIN"/>
    <property type="match status" value="1"/>
</dbReference>
<reference evidence="4 5" key="1">
    <citation type="submission" date="2024-12" db="EMBL/GenBank/DDBJ databases">
        <authorList>
            <person name="Hu S."/>
        </authorList>
    </citation>
    <scope>NUCLEOTIDE SEQUENCE [LARGE SCALE GENOMIC DNA]</scope>
    <source>
        <strain evidence="4 5">THG-T11</strain>
    </source>
</reference>
<dbReference type="PROSITE" id="PS50088">
    <property type="entry name" value="ANK_REPEAT"/>
    <property type="match status" value="1"/>
</dbReference>
<comment type="caution">
    <text evidence="4">The sequence shown here is derived from an EMBL/GenBank/DDBJ whole genome shotgun (WGS) entry which is preliminary data.</text>
</comment>
<evidence type="ECO:0000256" key="3">
    <source>
        <dbReference type="PROSITE-ProRule" id="PRU00023"/>
    </source>
</evidence>
<evidence type="ECO:0000313" key="4">
    <source>
        <dbReference type="EMBL" id="MFN0254395.1"/>
    </source>
</evidence>
<dbReference type="PANTHER" id="PTHR24124">
    <property type="entry name" value="ANKYRIN REPEAT FAMILY A"/>
    <property type="match status" value="1"/>
</dbReference>
<dbReference type="Gene3D" id="1.25.40.20">
    <property type="entry name" value="Ankyrin repeat-containing domain"/>
    <property type="match status" value="3"/>
</dbReference>
<dbReference type="SUPFAM" id="SSF48403">
    <property type="entry name" value="Ankyrin repeat"/>
    <property type="match status" value="2"/>
</dbReference>
<evidence type="ECO:0000256" key="2">
    <source>
        <dbReference type="ARBA" id="ARBA00023043"/>
    </source>
</evidence>
<evidence type="ECO:0000256" key="1">
    <source>
        <dbReference type="ARBA" id="ARBA00022737"/>
    </source>
</evidence>
<dbReference type="RefSeq" id="WP_138721556.1">
    <property type="nucleotide sequence ID" value="NZ_SSHJ02000001.1"/>
</dbReference>
<dbReference type="InterPro" id="IPR002110">
    <property type="entry name" value="Ankyrin_rpt"/>
</dbReference>
<dbReference type="EMBL" id="SSHJ02000001">
    <property type="protein sequence ID" value="MFN0254395.1"/>
    <property type="molecule type" value="Genomic_DNA"/>
</dbReference>
<feature type="repeat" description="ANK" evidence="3">
    <location>
        <begin position="303"/>
        <end position="335"/>
    </location>
</feature>
<dbReference type="Proteomes" id="UP001517247">
    <property type="component" value="Unassembled WGS sequence"/>
</dbReference>
<dbReference type="SMART" id="SM00248">
    <property type="entry name" value="ANK"/>
    <property type="match status" value="8"/>
</dbReference>
<dbReference type="InterPro" id="IPR036770">
    <property type="entry name" value="Ankyrin_rpt-contain_sf"/>
</dbReference>
<keyword evidence="5" id="KW-1185">Reference proteome</keyword>
<keyword evidence="2 3" id="KW-0040">ANK repeat</keyword>
<gene>
    <name evidence="4" type="ORF">E6A44_002365</name>
</gene>
<name>A0ABW9J2L7_9SPHI</name>
<accession>A0ABW9J2L7</accession>
<dbReference type="Pfam" id="PF00023">
    <property type="entry name" value="Ank"/>
    <property type="match status" value="1"/>
</dbReference>
<proteinExistence type="predicted"/>